<organism evidence="2 3">
    <name type="scientific">Ensete ventricosum</name>
    <name type="common">Abyssinian banana</name>
    <name type="synonym">Musa ensete</name>
    <dbReference type="NCBI Taxonomy" id="4639"/>
    <lineage>
        <taxon>Eukaryota</taxon>
        <taxon>Viridiplantae</taxon>
        <taxon>Streptophyta</taxon>
        <taxon>Embryophyta</taxon>
        <taxon>Tracheophyta</taxon>
        <taxon>Spermatophyta</taxon>
        <taxon>Magnoliopsida</taxon>
        <taxon>Liliopsida</taxon>
        <taxon>Zingiberales</taxon>
        <taxon>Musaceae</taxon>
        <taxon>Ensete</taxon>
    </lineage>
</organism>
<evidence type="ECO:0000313" key="3">
    <source>
        <dbReference type="Proteomes" id="UP000287651"/>
    </source>
</evidence>
<accession>A0A427ARH3</accession>
<evidence type="ECO:0000256" key="1">
    <source>
        <dbReference type="SAM" id="MobiDB-lite"/>
    </source>
</evidence>
<name>A0A427ARH3_ENSVE</name>
<feature type="compositionally biased region" description="Polar residues" evidence="1">
    <location>
        <begin position="25"/>
        <end position="42"/>
    </location>
</feature>
<comment type="caution">
    <text evidence="2">The sequence shown here is derived from an EMBL/GenBank/DDBJ whole genome shotgun (WGS) entry which is preliminary data.</text>
</comment>
<sequence>MSQERPTSNLNSEHPGGFTHILPPTLQSTGQTPHFPTEELNTVAPTPNRYWRLFDDPRFTPPAPNPGPPALSTEAFLGLTQQVQTLVGMMQAIIPYIPQLVQALAQERSNIPR</sequence>
<feature type="region of interest" description="Disordered" evidence="1">
    <location>
        <begin position="1"/>
        <end position="42"/>
    </location>
</feature>
<protein>
    <submittedName>
        <fullName evidence="2">Uncharacterized protein</fullName>
    </submittedName>
</protein>
<dbReference type="EMBL" id="AMZH03001584">
    <property type="protein sequence ID" value="RRT78797.1"/>
    <property type="molecule type" value="Genomic_DNA"/>
</dbReference>
<proteinExistence type="predicted"/>
<dbReference type="Proteomes" id="UP000287651">
    <property type="component" value="Unassembled WGS sequence"/>
</dbReference>
<evidence type="ECO:0000313" key="2">
    <source>
        <dbReference type="EMBL" id="RRT78797.1"/>
    </source>
</evidence>
<dbReference type="AlphaFoldDB" id="A0A427ARH3"/>
<gene>
    <name evidence="2" type="ORF">B296_00026535</name>
</gene>
<reference evidence="2 3" key="1">
    <citation type="journal article" date="2014" name="Agronomy (Basel)">
        <title>A Draft Genome Sequence for Ensete ventricosum, the Drought-Tolerant Tree Against Hunger.</title>
        <authorList>
            <person name="Harrison J."/>
            <person name="Moore K.A."/>
            <person name="Paszkiewicz K."/>
            <person name="Jones T."/>
            <person name="Grant M."/>
            <person name="Ambacheew D."/>
            <person name="Muzemil S."/>
            <person name="Studholme D.J."/>
        </authorList>
    </citation>
    <scope>NUCLEOTIDE SEQUENCE [LARGE SCALE GENOMIC DNA]</scope>
</reference>
<feature type="compositionally biased region" description="Polar residues" evidence="1">
    <location>
        <begin position="1"/>
        <end position="12"/>
    </location>
</feature>